<comment type="caution">
    <text evidence="3">The sequence shown here is derived from an EMBL/GenBank/DDBJ whole genome shotgun (WGS) entry which is preliminary data.</text>
</comment>
<reference evidence="3 4" key="1">
    <citation type="submission" date="2024-08" db="EMBL/GenBank/DDBJ databases">
        <authorList>
            <person name="Lu H."/>
        </authorList>
    </citation>
    <scope>NUCLEOTIDE SEQUENCE [LARGE SCALE GENOMIC DNA]</scope>
    <source>
        <strain evidence="3 4">LYH14W</strain>
    </source>
</reference>
<dbReference type="Proteomes" id="UP001606210">
    <property type="component" value="Unassembled WGS sequence"/>
</dbReference>
<dbReference type="RefSeq" id="WP_394481862.1">
    <property type="nucleotide sequence ID" value="NZ_JBIGHV010000007.1"/>
</dbReference>
<evidence type="ECO:0000313" key="3">
    <source>
        <dbReference type="EMBL" id="MFG6432199.1"/>
    </source>
</evidence>
<proteinExistence type="inferred from homology"/>
<dbReference type="EMBL" id="JBIGHV010000007">
    <property type="protein sequence ID" value="MFG6432199.1"/>
    <property type="molecule type" value="Genomic_DNA"/>
</dbReference>
<protein>
    <submittedName>
        <fullName evidence="3">CsbD family protein</fullName>
    </submittedName>
</protein>
<sequence length="64" mass="6757">MNSDQIKGTAKDIAGKAQRKLGEVVGSTEQQVKGGLKQVEGKAQKAAGDAKEVFKDVNATTRKI</sequence>
<organism evidence="3 4">
    <name type="scientific">Pelomonas parva</name>
    <dbReference type="NCBI Taxonomy" id="3299032"/>
    <lineage>
        <taxon>Bacteria</taxon>
        <taxon>Pseudomonadati</taxon>
        <taxon>Pseudomonadota</taxon>
        <taxon>Betaproteobacteria</taxon>
        <taxon>Burkholderiales</taxon>
        <taxon>Sphaerotilaceae</taxon>
        <taxon>Roseateles</taxon>
    </lineage>
</organism>
<comment type="similarity">
    <text evidence="1">Belongs to the UPF0337 (CsbD) family.</text>
</comment>
<accession>A0ABW7F6F1</accession>
<dbReference type="InterPro" id="IPR036629">
    <property type="entry name" value="YjbJ_sf"/>
</dbReference>
<gene>
    <name evidence="3" type="ORF">ACG00Y_19915</name>
</gene>
<evidence type="ECO:0000313" key="4">
    <source>
        <dbReference type="Proteomes" id="UP001606210"/>
    </source>
</evidence>
<feature type="domain" description="CsbD-like" evidence="2">
    <location>
        <begin position="4"/>
        <end position="56"/>
    </location>
</feature>
<evidence type="ECO:0000259" key="2">
    <source>
        <dbReference type="Pfam" id="PF05532"/>
    </source>
</evidence>
<keyword evidence="4" id="KW-1185">Reference proteome</keyword>
<evidence type="ECO:0000256" key="1">
    <source>
        <dbReference type="ARBA" id="ARBA00009129"/>
    </source>
</evidence>
<dbReference type="InterPro" id="IPR008462">
    <property type="entry name" value="CsbD"/>
</dbReference>
<name>A0ABW7F6F1_9BURK</name>
<dbReference type="Gene3D" id="1.10.1470.10">
    <property type="entry name" value="YjbJ"/>
    <property type="match status" value="1"/>
</dbReference>
<dbReference type="SUPFAM" id="SSF69047">
    <property type="entry name" value="Hypothetical protein YjbJ"/>
    <property type="match status" value="1"/>
</dbReference>
<dbReference type="Pfam" id="PF05532">
    <property type="entry name" value="CsbD"/>
    <property type="match status" value="1"/>
</dbReference>